<proteinExistence type="predicted"/>
<accession>A0A1J5QPX6</accession>
<organism evidence="1">
    <name type="scientific">mine drainage metagenome</name>
    <dbReference type="NCBI Taxonomy" id="410659"/>
    <lineage>
        <taxon>unclassified sequences</taxon>
        <taxon>metagenomes</taxon>
        <taxon>ecological metagenomes</taxon>
    </lineage>
</organism>
<dbReference type="AlphaFoldDB" id="A0A1J5QPX6"/>
<evidence type="ECO:0000313" key="1">
    <source>
        <dbReference type="EMBL" id="OIQ81935.1"/>
    </source>
</evidence>
<gene>
    <name evidence="1" type="ORF">GALL_362860</name>
</gene>
<comment type="caution">
    <text evidence="1">The sequence shown here is derived from an EMBL/GenBank/DDBJ whole genome shotgun (WGS) entry which is preliminary data.</text>
</comment>
<sequence length="74" mass="8458">MTDNIDSLISQYANGQISSSALQEATGLSFNDILERLAALNIKLPRVDTYPRYNDKQKLIYDKFFGIDRDTKNE</sequence>
<name>A0A1J5QPX6_9ZZZZ</name>
<dbReference type="EMBL" id="MLJW01000863">
    <property type="protein sequence ID" value="OIQ81935.1"/>
    <property type="molecule type" value="Genomic_DNA"/>
</dbReference>
<reference evidence="1" key="1">
    <citation type="submission" date="2016-10" db="EMBL/GenBank/DDBJ databases">
        <title>Sequence of Gallionella enrichment culture.</title>
        <authorList>
            <person name="Poehlein A."/>
            <person name="Muehling M."/>
            <person name="Daniel R."/>
        </authorList>
    </citation>
    <scope>NUCLEOTIDE SEQUENCE</scope>
</reference>
<protein>
    <submittedName>
        <fullName evidence="1">Uncharacterized protein</fullName>
    </submittedName>
</protein>